<dbReference type="EMBL" id="BARU01020903">
    <property type="protein sequence ID" value="GAH54427.1"/>
    <property type="molecule type" value="Genomic_DNA"/>
</dbReference>
<dbReference type="GO" id="GO:0003677">
    <property type="term" value="F:DNA binding"/>
    <property type="evidence" value="ECO:0007669"/>
    <property type="project" value="UniProtKB-KW"/>
</dbReference>
<dbReference type="InterPro" id="IPR016032">
    <property type="entry name" value="Sig_transdc_resp-reg_C-effctor"/>
</dbReference>
<dbReference type="PRINTS" id="PR00038">
    <property type="entry name" value="HTHLUXR"/>
</dbReference>
<evidence type="ECO:0000313" key="5">
    <source>
        <dbReference type="EMBL" id="GAH54427.1"/>
    </source>
</evidence>
<reference evidence="5" key="1">
    <citation type="journal article" date="2014" name="Front. Microbiol.">
        <title>High frequency of phylogenetically diverse reductive dehalogenase-homologous genes in deep subseafloor sedimentary metagenomes.</title>
        <authorList>
            <person name="Kawai M."/>
            <person name="Futagami T."/>
            <person name="Toyoda A."/>
            <person name="Takaki Y."/>
            <person name="Nishi S."/>
            <person name="Hori S."/>
            <person name="Arai W."/>
            <person name="Tsubouchi T."/>
            <person name="Morono Y."/>
            <person name="Uchiyama I."/>
            <person name="Ito T."/>
            <person name="Fujiyama A."/>
            <person name="Inagaki F."/>
            <person name="Takami H."/>
        </authorList>
    </citation>
    <scope>NUCLEOTIDE SEQUENCE</scope>
    <source>
        <strain evidence="5">Expedition CK06-06</strain>
    </source>
</reference>
<dbReference type="CDD" id="cd06170">
    <property type="entry name" value="LuxR_C_like"/>
    <property type="match status" value="1"/>
</dbReference>
<dbReference type="PROSITE" id="PS50110">
    <property type="entry name" value="RESPONSE_REGULATORY"/>
    <property type="match status" value="1"/>
</dbReference>
<organism evidence="5">
    <name type="scientific">marine sediment metagenome</name>
    <dbReference type="NCBI Taxonomy" id="412755"/>
    <lineage>
        <taxon>unclassified sequences</taxon>
        <taxon>metagenomes</taxon>
        <taxon>ecological metagenomes</taxon>
    </lineage>
</organism>
<dbReference type="InterPro" id="IPR011006">
    <property type="entry name" value="CheY-like_superfamily"/>
</dbReference>
<dbReference type="PANTHER" id="PTHR43214">
    <property type="entry name" value="TWO-COMPONENT RESPONSE REGULATOR"/>
    <property type="match status" value="1"/>
</dbReference>
<accession>X1GB20</accession>
<feature type="domain" description="Response regulatory" evidence="4">
    <location>
        <begin position="1"/>
        <end position="104"/>
    </location>
</feature>
<dbReference type="InterPro" id="IPR058245">
    <property type="entry name" value="NreC/VraR/RcsB-like_REC"/>
</dbReference>
<dbReference type="AlphaFoldDB" id="X1GB20"/>
<dbReference type="InterPro" id="IPR039420">
    <property type="entry name" value="WalR-like"/>
</dbReference>
<evidence type="ECO:0008006" key="6">
    <source>
        <dbReference type="Google" id="ProtNLM"/>
    </source>
</evidence>
<gene>
    <name evidence="5" type="ORF">S03H2_34275</name>
</gene>
<keyword evidence="2" id="KW-0238">DNA-binding</keyword>
<dbReference type="InterPro" id="IPR001789">
    <property type="entry name" value="Sig_transdc_resp-reg_receiver"/>
</dbReference>
<dbReference type="SMART" id="SM00448">
    <property type="entry name" value="REC"/>
    <property type="match status" value="1"/>
</dbReference>
<proteinExistence type="predicted"/>
<dbReference type="SUPFAM" id="SSF52172">
    <property type="entry name" value="CheY-like"/>
    <property type="match status" value="1"/>
</dbReference>
<dbReference type="Pfam" id="PF00196">
    <property type="entry name" value="GerE"/>
    <property type="match status" value="1"/>
</dbReference>
<name>X1GB20_9ZZZZ</name>
<evidence type="ECO:0000256" key="2">
    <source>
        <dbReference type="ARBA" id="ARBA00023125"/>
    </source>
</evidence>
<dbReference type="GO" id="GO:0000160">
    <property type="term" value="P:phosphorelay signal transduction system"/>
    <property type="evidence" value="ECO:0007669"/>
    <property type="project" value="InterPro"/>
</dbReference>
<dbReference type="InterPro" id="IPR000792">
    <property type="entry name" value="Tscrpt_reg_LuxR_C"/>
</dbReference>
<dbReference type="Gene3D" id="3.40.50.2300">
    <property type="match status" value="1"/>
</dbReference>
<feature type="domain" description="HTH luxR-type" evidence="3">
    <location>
        <begin position="133"/>
        <end position="198"/>
    </location>
</feature>
<evidence type="ECO:0000256" key="1">
    <source>
        <dbReference type="ARBA" id="ARBA00022553"/>
    </source>
</evidence>
<dbReference type="Pfam" id="PF00072">
    <property type="entry name" value="Response_reg"/>
    <property type="match status" value="1"/>
</dbReference>
<protein>
    <recommendedName>
        <fullName evidence="6">Stage 0 sporulation protein A homolog</fullName>
    </recommendedName>
</protein>
<dbReference type="PROSITE" id="PS50043">
    <property type="entry name" value="HTH_LUXR_2"/>
    <property type="match status" value="1"/>
</dbReference>
<dbReference type="SUPFAM" id="SSF46894">
    <property type="entry name" value="C-terminal effector domain of the bipartite response regulators"/>
    <property type="match status" value="1"/>
</dbReference>
<evidence type="ECO:0000259" key="3">
    <source>
        <dbReference type="PROSITE" id="PS50043"/>
    </source>
</evidence>
<keyword evidence="1" id="KW-0597">Phosphoprotein</keyword>
<dbReference type="GO" id="GO:0006355">
    <property type="term" value="P:regulation of DNA-templated transcription"/>
    <property type="evidence" value="ECO:0007669"/>
    <property type="project" value="InterPro"/>
</dbReference>
<dbReference type="CDD" id="cd17535">
    <property type="entry name" value="REC_NarL-like"/>
    <property type="match status" value="1"/>
</dbReference>
<dbReference type="PROSITE" id="PS00622">
    <property type="entry name" value="HTH_LUXR_1"/>
    <property type="match status" value="1"/>
</dbReference>
<sequence>MLRLALRKEKGIKIVGEADNGPQAIEAISNLKPDVALLEIGLSDMDGIGILPRIREKSLKTKALMLTADNDETMIFKALKAGAKGYVSKDVNLCDLIKAIQSVYQGELWVERKKMARFFDREAVSNPGRGGRPTGNKEILTPREKEILSILASGCTNKDIAKALYISEKTVKSHLNSIFKKLNVSRRIQAILYAIERGLK</sequence>
<comment type="caution">
    <text evidence="5">The sequence shown here is derived from an EMBL/GenBank/DDBJ whole genome shotgun (WGS) entry which is preliminary data.</text>
</comment>
<evidence type="ECO:0000259" key="4">
    <source>
        <dbReference type="PROSITE" id="PS50110"/>
    </source>
</evidence>
<dbReference type="SMART" id="SM00421">
    <property type="entry name" value="HTH_LUXR"/>
    <property type="match status" value="1"/>
</dbReference>